<keyword evidence="2" id="KW-1185">Reference proteome</keyword>
<reference evidence="1" key="1">
    <citation type="journal article" date="2019" name="bioRxiv">
        <title>The Genome of the Zebra Mussel, Dreissena polymorpha: A Resource for Invasive Species Research.</title>
        <authorList>
            <person name="McCartney M.A."/>
            <person name="Auch B."/>
            <person name="Kono T."/>
            <person name="Mallez S."/>
            <person name="Zhang Y."/>
            <person name="Obille A."/>
            <person name="Becker A."/>
            <person name="Abrahante J.E."/>
            <person name="Garbe J."/>
            <person name="Badalamenti J.P."/>
            <person name="Herman A."/>
            <person name="Mangelson H."/>
            <person name="Liachko I."/>
            <person name="Sullivan S."/>
            <person name="Sone E.D."/>
            <person name="Koren S."/>
            <person name="Silverstein K.A.T."/>
            <person name="Beckman K.B."/>
            <person name="Gohl D.M."/>
        </authorList>
    </citation>
    <scope>NUCLEOTIDE SEQUENCE</scope>
    <source>
        <strain evidence="1">Duluth1</strain>
        <tissue evidence="1">Whole animal</tissue>
    </source>
</reference>
<comment type="caution">
    <text evidence="1">The sequence shown here is derived from an EMBL/GenBank/DDBJ whole genome shotgun (WGS) entry which is preliminary data.</text>
</comment>
<proteinExistence type="predicted"/>
<dbReference type="EMBL" id="JAIWYP010000007">
    <property type="protein sequence ID" value="KAH3792639.1"/>
    <property type="molecule type" value="Genomic_DNA"/>
</dbReference>
<dbReference type="AlphaFoldDB" id="A0A9D4F5B8"/>
<dbReference type="Proteomes" id="UP000828390">
    <property type="component" value="Unassembled WGS sequence"/>
</dbReference>
<gene>
    <name evidence="1" type="ORF">DPMN_146136</name>
</gene>
<protein>
    <submittedName>
        <fullName evidence="1">Uncharacterized protein</fullName>
    </submittedName>
</protein>
<reference evidence="1" key="2">
    <citation type="submission" date="2020-11" db="EMBL/GenBank/DDBJ databases">
        <authorList>
            <person name="McCartney M.A."/>
            <person name="Auch B."/>
            <person name="Kono T."/>
            <person name="Mallez S."/>
            <person name="Becker A."/>
            <person name="Gohl D.M."/>
            <person name="Silverstein K.A.T."/>
            <person name="Koren S."/>
            <person name="Bechman K.B."/>
            <person name="Herman A."/>
            <person name="Abrahante J.E."/>
            <person name="Garbe J."/>
        </authorList>
    </citation>
    <scope>NUCLEOTIDE SEQUENCE</scope>
    <source>
        <strain evidence="1">Duluth1</strain>
        <tissue evidence="1">Whole animal</tissue>
    </source>
</reference>
<evidence type="ECO:0000313" key="1">
    <source>
        <dbReference type="EMBL" id="KAH3792639.1"/>
    </source>
</evidence>
<accession>A0A9D4F5B8</accession>
<evidence type="ECO:0000313" key="2">
    <source>
        <dbReference type="Proteomes" id="UP000828390"/>
    </source>
</evidence>
<organism evidence="1 2">
    <name type="scientific">Dreissena polymorpha</name>
    <name type="common">Zebra mussel</name>
    <name type="synonym">Mytilus polymorpha</name>
    <dbReference type="NCBI Taxonomy" id="45954"/>
    <lineage>
        <taxon>Eukaryota</taxon>
        <taxon>Metazoa</taxon>
        <taxon>Spiralia</taxon>
        <taxon>Lophotrochozoa</taxon>
        <taxon>Mollusca</taxon>
        <taxon>Bivalvia</taxon>
        <taxon>Autobranchia</taxon>
        <taxon>Heteroconchia</taxon>
        <taxon>Euheterodonta</taxon>
        <taxon>Imparidentia</taxon>
        <taxon>Neoheterodontei</taxon>
        <taxon>Myida</taxon>
        <taxon>Dreissenoidea</taxon>
        <taxon>Dreissenidae</taxon>
        <taxon>Dreissena</taxon>
    </lineage>
</organism>
<sequence length="127" mass="14298">MWAPVWAPCGLPTWDPDGECNRAPYESHQGGPMYVYGAAQMGPMWSSVALPIWVPCWQPTWDPYRCLYGPHMGGPYTQYGLHTGSPCTEYGLHTGSIVLNMGYMLVALYSIWFPQVHRACKILDNQD</sequence>
<name>A0A9D4F5B8_DREPO</name>